<evidence type="ECO:0000313" key="2">
    <source>
        <dbReference type="Proteomes" id="UP001176941"/>
    </source>
</evidence>
<sequence length="174" mass="18680">MLVVLGQHSFCAGRMHPSSGFCGMTSRGTRSGLVPRFVFEAPEPRCGLVGEAEELAAGGSRPFPWLLQPGLCPVEGGWPPDYLNASGGASPFLKTIFLDPSCTLPGTTWRPPLTHGSGCPGWPWPLSQVDRAASDHLSTQVSSLQCFYFKLNILPCFLFQNVYNGCCEAETVGS</sequence>
<evidence type="ECO:0000313" key="1">
    <source>
        <dbReference type="EMBL" id="CAI9159749.1"/>
    </source>
</evidence>
<proteinExistence type="predicted"/>
<reference evidence="1" key="1">
    <citation type="submission" date="2023-04" db="EMBL/GenBank/DDBJ databases">
        <authorList>
            <consortium name="ELIXIR-Norway"/>
        </authorList>
    </citation>
    <scope>NUCLEOTIDE SEQUENCE [LARGE SCALE GENOMIC DNA]</scope>
</reference>
<dbReference type="Proteomes" id="UP001176941">
    <property type="component" value="Chromosome 19"/>
</dbReference>
<name>A0ABN8YJ56_RANTA</name>
<protein>
    <submittedName>
        <fullName evidence="1">Uncharacterized protein</fullName>
    </submittedName>
</protein>
<organism evidence="1 2">
    <name type="scientific">Rangifer tarandus platyrhynchus</name>
    <name type="common">Svalbard reindeer</name>
    <dbReference type="NCBI Taxonomy" id="3082113"/>
    <lineage>
        <taxon>Eukaryota</taxon>
        <taxon>Metazoa</taxon>
        <taxon>Chordata</taxon>
        <taxon>Craniata</taxon>
        <taxon>Vertebrata</taxon>
        <taxon>Euteleostomi</taxon>
        <taxon>Mammalia</taxon>
        <taxon>Eutheria</taxon>
        <taxon>Laurasiatheria</taxon>
        <taxon>Artiodactyla</taxon>
        <taxon>Ruminantia</taxon>
        <taxon>Pecora</taxon>
        <taxon>Cervidae</taxon>
        <taxon>Odocoileinae</taxon>
        <taxon>Rangifer</taxon>
    </lineage>
</organism>
<accession>A0ABN8YJ56</accession>
<keyword evidence="2" id="KW-1185">Reference proteome</keyword>
<gene>
    <name evidence="1" type="ORF">MRATA1EN1_LOCUS8711</name>
</gene>
<dbReference type="EMBL" id="OX459955">
    <property type="protein sequence ID" value="CAI9159749.1"/>
    <property type="molecule type" value="Genomic_DNA"/>
</dbReference>